<accession>A0A8X8YPG6</accession>
<dbReference type="PANTHER" id="PTHR31314:SF168">
    <property type="entry name" value="MYB-LIKE HTH TRANSCRIPTIONAL REGULATOR FAMILY PROTEIN"/>
    <property type="match status" value="1"/>
</dbReference>
<dbReference type="InterPro" id="IPR046955">
    <property type="entry name" value="PHR1-like"/>
</dbReference>
<keyword evidence="8" id="KW-1185">Reference proteome</keyword>
<evidence type="ECO:0000313" key="7">
    <source>
        <dbReference type="EMBL" id="KAG6433745.1"/>
    </source>
</evidence>
<dbReference type="GO" id="GO:0003677">
    <property type="term" value="F:DNA binding"/>
    <property type="evidence" value="ECO:0007669"/>
    <property type="project" value="InterPro"/>
</dbReference>
<keyword evidence="3" id="KW-0804">Transcription</keyword>
<name>A0A8X8YPG6_SALSN</name>
<proteinExistence type="predicted"/>
<comment type="subcellular location">
    <subcellularLocation>
        <location evidence="1">Nucleus</location>
    </subcellularLocation>
</comment>
<dbReference type="AlphaFoldDB" id="A0A8X8YPG6"/>
<dbReference type="PANTHER" id="PTHR31314">
    <property type="entry name" value="MYB FAMILY TRANSCRIPTION FACTOR PHL7-LIKE"/>
    <property type="match status" value="1"/>
</dbReference>
<dbReference type="GO" id="GO:0003700">
    <property type="term" value="F:DNA-binding transcription factor activity"/>
    <property type="evidence" value="ECO:0007669"/>
    <property type="project" value="InterPro"/>
</dbReference>
<evidence type="ECO:0000256" key="1">
    <source>
        <dbReference type="ARBA" id="ARBA00004123"/>
    </source>
</evidence>
<keyword evidence="4" id="KW-0539">Nucleus</keyword>
<reference evidence="7" key="2">
    <citation type="submission" date="2020-08" db="EMBL/GenBank/DDBJ databases">
        <title>Plant Genome Project.</title>
        <authorList>
            <person name="Zhang R.-G."/>
        </authorList>
    </citation>
    <scope>NUCLEOTIDE SEQUENCE</scope>
    <source>
        <strain evidence="7">Huo1</strain>
        <tissue evidence="7">Leaf</tissue>
    </source>
</reference>
<dbReference type="InterPro" id="IPR001005">
    <property type="entry name" value="SANT/Myb"/>
</dbReference>
<feature type="region of interest" description="Disordered" evidence="5">
    <location>
        <begin position="1"/>
        <end position="52"/>
    </location>
</feature>
<organism evidence="7">
    <name type="scientific">Salvia splendens</name>
    <name type="common">Scarlet sage</name>
    <dbReference type="NCBI Taxonomy" id="180675"/>
    <lineage>
        <taxon>Eukaryota</taxon>
        <taxon>Viridiplantae</taxon>
        <taxon>Streptophyta</taxon>
        <taxon>Embryophyta</taxon>
        <taxon>Tracheophyta</taxon>
        <taxon>Spermatophyta</taxon>
        <taxon>Magnoliopsida</taxon>
        <taxon>eudicotyledons</taxon>
        <taxon>Gunneridae</taxon>
        <taxon>Pentapetalae</taxon>
        <taxon>asterids</taxon>
        <taxon>lamiids</taxon>
        <taxon>Lamiales</taxon>
        <taxon>Lamiaceae</taxon>
        <taxon>Nepetoideae</taxon>
        <taxon>Mentheae</taxon>
        <taxon>Salviinae</taxon>
        <taxon>Salvia</taxon>
        <taxon>Salvia subgen. Calosphace</taxon>
        <taxon>core Calosphace</taxon>
    </lineage>
</organism>
<evidence type="ECO:0000256" key="4">
    <source>
        <dbReference type="ARBA" id="ARBA00023242"/>
    </source>
</evidence>
<reference evidence="7" key="1">
    <citation type="submission" date="2018-01" db="EMBL/GenBank/DDBJ databases">
        <authorList>
            <person name="Mao J.F."/>
        </authorList>
    </citation>
    <scope>NUCLEOTIDE SEQUENCE</scope>
    <source>
        <strain evidence="7">Huo1</strain>
        <tissue evidence="7">Leaf</tissue>
    </source>
</reference>
<feature type="region of interest" description="Disordered" evidence="5">
    <location>
        <begin position="196"/>
        <end position="220"/>
    </location>
</feature>
<dbReference type="NCBIfam" id="TIGR01557">
    <property type="entry name" value="myb_SHAQKYF"/>
    <property type="match status" value="1"/>
</dbReference>
<dbReference type="Pfam" id="PF00249">
    <property type="entry name" value="Myb_DNA-binding"/>
    <property type="match status" value="1"/>
</dbReference>
<protein>
    <recommendedName>
        <fullName evidence="6">HTH myb-type domain-containing protein</fullName>
    </recommendedName>
</protein>
<evidence type="ECO:0000256" key="5">
    <source>
        <dbReference type="SAM" id="MobiDB-lite"/>
    </source>
</evidence>
<dbReference type="SUPFAM" id="SSF46689">
    <property type="entry name" value="Homeodomain-like"/>
    <property type="match status" value="1"/>
</dbReference>
<dbReference type="InterPro" id="IPR006447">
    <property type="entry name" value="Myb_dom_plants"/>
</dbReference>
<evidence type="ECO:0000259" key="6">
    <source>
        <dbReference type="PROSITE" id="PS51294"/>
    </source>
</evidence>
<evidence type="ECO:0000256" key="3">
    <source>
        <dbReference type="ARBA" id="ARBA00023163"/>
    </source>
</evidence>
<evidence type="ECO:0000256" key="2">
    <source>
        <dbReference type="ARBA" id="ARBA00023015"/>
    </source>
</evidence>
<dbReference type="Proteomes" id="UP000298416">
    <property type="component" value="Unassembled WGS sequence"/>
</dbReference>
<sequence>MEISEKESMETSPCEIVDESLEQNESYEAKDGGSSSNSTVEESGKKPPVRPYVRSKMPRLRWTPELHLRFVQAVERLGGQDRATPKLVLQLMGIKGLNIAHVKSHLQMYRCKKTDESNQGLRFMEGVDRNVFNLSQLPLLPSFNQRMNSNLRYGDPTWMQNSTNITRQGFYKERSLSNHYTRPMNLNPLSPRFPSLNRGRNEEHEQGLVHKQEPWLGQSRQNPIEIDSFMLKKFQQKSDERAKLGLGKRKASDAELDLNLSLGLESGNGDEEDDGDGEELGLSLNSVPEASKDVMRKKMKGDFANVGEEKARGASTLDLTL</sequence>
<keyword evidence="2" id="KW-0805">Transcription regulation</keyword>
<gene>
    <name evidence="7" type="ORF">SASPL_105360</name>
</gene>
<comment type="caution">
    <text evidence="7">The sequence shown here is derived from an EMBL/GenBank/DDBJ whole genome shotgun (WGS) entry which is preliminary data.</text>
</comment>
<feature type="compositionally biased region" description="Basic and acidic residues" evidence="5">
    <location>
        <begin position="199"/>
        <end position="213"/>
    </location>
</feature>
<feature type="region of interest" description="Disordered" evidence="5">
    <location>
        <begin position="262"/>
        <end position="321"/>
    </location>
</feature>
<feature type="domain" description="HTH myb-type" evidence="6">
    <location>
        <begin position="54"/>
        <end position="114"/>
    </location>
</feature>
<evidence type="ECO:0000313" key="8">
    <source>
        <dbReference type="Proteomes" id="UP000298416"/>
    </source>
</evidence>
<dbReference type="Gene3D" id="1.10.10.60">
    <property type="entry name" value="Homeodomain-like"/>
    <property type="match status" value="1"/>
</dbReference>
<dbReference type="EMBL" id="PNBA02000002">
    <property type="protein sequence ID" value="KAG6433745.1"/>
    <property type="molecule type" value="Genomic_DNA"/>
</dbReference>
<dbReference type="PROSITE" id="PS51294">
    <property type="entry name" value="HTH_MYB"/>
    <property type="match status" value="1"/>
</dbReference>
<dbReference type="OrthoDB" id="551907at2759"/>
<dbReference type="FunFam" id="1.10.10.60:FF:000002">
    <property type="entry name" value="Myb family transcription factor"/>
    <property type="match status" value="1"/>
</dbReference>
<dbReference type="GO" id="GO:0005634">
    <property type="term" value="C:nucleus"/>
    <property type="evidence" value="ECO:0007669"/>
    <property type="project" value="UniProtKB-SubCell"/>
</dbReference>
<feature type="compositionally biased region" description="Acidic residues" evidence="5">
    <location>
        <begin position="268"/>
        <end position="279"/>
    </location>
</feature>
<dbReference type="InterPro" id="IPR017930">
    <property type="entry name" value="Myb_dom"/>
</dbReference>
<dbReference type="InterPro" id="IPR009057">
    <property type="entry name" value="Homeodomain-like_sf"/>
</dbReference>